<evidence type="ECO:0000256" key="6">
    <source>
        <dbReference type="ARBA" id="ARBA00022840"/>
    </source>
</evidence>
<keyword evidence="8 10" id="KW-0472">Membrane</keyword>
<dbReference type="SUPFAM" id="SSF52540">
    <property type="entry name" value="P-loop containing nucleoside triphosphate hydrolases"/>
    <property type="match status" value="1"/>
</dbReference>
<dbReference type="SMART" id="SM00382">
    <property type="entry name" value="AAA"/>
    <property type="match status" value="1"/>
</dbReference>
<comment type="caution">
    <text evidence="13">The sequence shown here is derived from an EMBL/GenBank/DDBJ whole genome shotgun (WGS) entry which is preliminary data.</text>
</comment>
<keyword evidence="5" id="KW-0547">Nucleotide-binding</keyword>
<feature type="domain" description="ABC transporter" evidence="12">
    <location>
        <begin position="314"/>
        <end position="546"/>
    </location>
</feature>
<dbReference type="SMART" id="SM00240">
    <property type="entry name" value="FHA"/>
    <property type="match status" value="2"/>
</dbReference>
<evidence type="ECO:0000256" key="1">
    <source>
        <dbReference type="ARBA" id="ARBA00004141"/>
    </source>
</evidence>
<evidence type="ECO:0000256" key="7">
    <source>
        <dbReference type="ARBA" id="ARBA00022989"/>
    </source>
</evidence>
<keyword evidence="14" id="KW-1185">Reference proteome</keyword>
<dbReference type="InterPro" id="IPR000253">
    <property type="entry name" value="FHA_dom"/>
</dbReference>
<feature type="region of interest" description="Disordered" evidence="9">
    <location>
        <begin position="13"/>
        <end position="34"/>
    </location>
</feature>
<keyword evidence="6" id="KW-0067">ATP-binding</keyword>
<feature type="transmembrane region" description="Helical" evidence="10">
    <location>
        <begin position="651"/>
        <end position="671"/>
    </location>
</feature>
<accession>A0ABS9IQS3</accession>
<evidence type="ECO:0000256" key="5">
    <source>
        <dbReference type="ARBA" id="ARBA00022741"/>
    </source>
</evidence>
<keyword evidence="4 10" id="KW-0812">Transmembrane</keyword>
<dbReference type="InterPro" id="IPR013525">
    <property type="entry name" value="ABC2_TM"/>
</dbReference>
<gene>
    <name evidence="13" type="ORF">L5G33_05405</name>
</gene>
<feature type="transmembrane region" description="Helical" evidence="10">
    <location>
        <begin position="844"/>
        <end position="862"/>
    </location>
</feature>
<organism evidence="13 14">
    <name type="scientific">Gordonia liuliyuniae</name>
    <dbReference type="NCBI Taxonomy" id="2911517"/>
    <lineage>
        <taxon>Bacteria</taxon>
        <taxon>Bacillati</taxon>
        <taxon>Actinomycetota</taxon>
        <taxon>Actinomycetes</taxon>
        <taxon>Mycobacteriales</taxon>
        <taxon>Gordoniaceae</taxon>
        <taxon>Gordonia</taxon>
    </lineage>
</organism>
<feature type="region of interest" description="Disordered" evidence="9">
    <location>
        <begin position="87"/>
        <end position="190"/>
    </location>
</feature>
<dbReference type="PROSITE" id="PS50006">
    <property type="entry name" value="FHA_DOMAIN"/>
    <property type="match status" value="2"/>
</dbReference>
<dbReference type="EMBL" id="JAKKOR010000003">
    <property type="protein sequence ID" value="MCF8587908.1"/>
    <property type="molecule type" value="Genomic_DNA"/>
</dbReference>
<evidence type="ECO:0000313" key="14">
    <source>
        <dbReference type="Proteomes" id="UP001200110"/>
    </source>
</evidence>
<dbReference type="Pfam" id="PF00005">
    <property type="entry name" value="ABC_tran"/>
    <property type="match status" value="1"/>
</dbReference>
<dbReference type="InterPro" id="IPR003439">
    <property type="entry name" value="ABC_transporter-like_ATP-bd"/>
</dbReference>
<feature type="transmembrane region" description="Helical" evidence="10">
    <location>
        <begin position="608"/>
        <end position="631"/>
    </location>
</feature>
<dbReference type="Pfam" id="PF01061">
    <property type="entry name" value="ABC2_membrane"/>
    <property type="match status" value="1"/>
</dbReference>
<dbReference type="InterPro" id="IPR008984">
    <property type="entry name" value="SMAD_FHA_dom_sf"/>
</dbReference>
<dbReference type="PROSITE" id="PS50893">
    <property type="entry name" value="ABC_TRANSPORTER_2"/>
    <property type="match status" value="1"/>
</dbReference>
<evidence type="ECO:0000256" key="3">
    <source>
        <dbReference type="ARBA" id="ARBA00022553"/>
    </source>
</evidence>
<feature type="domain" description="FHA" evidence="11">
    <location>
        <begin position="227"/>
        <end position="276"/>
    </location>
</feature>
<protein>
    <submittedName>
        <fullName evidence="13">FHA domain-containing protein</fullName>
    </submittedName>
</protein>
<dbReference type="SUPFAM" id="SSF49879">
    <property type="entry name" value="SMAD/FHA domain"/>
    <property type="match status" value="2"/>
</dbReference>
<dbReference type="PANTHER" id="PTHR48041">
    <property type="entry name" value="ABC TRANSPORTER G FAMILY MEMBER 28"/>
    <property type="match status" value="1"/>
</dbReference>
<dbReference type="CDD" id="cd00060">
    <property type="entry name" value="FHA"/>
    <property type="match status" value="1"/>
</dbReference>
<dbReference type="InterPro" id="IPR017871">
    <property type="entry name" value="ABC_transporter-like_CS"/>
</dbReference>
<evidence type="ECO:0000256" key="9">
    <source>
        <dbReference type="SAM" id="MobiDB-lite"/>
    </source>
</evidence>
<evidence type="ECO:0000313" key="13">
    <source>
        <dbReference type="EMBL" id="MCF8587908.1"/>
    </source>
</evidence>
<keyword evidence="2" id="KW-0813">Transport</keyword>
<feature type="domain" description="FHA" evidence="11">
    <location>
        <begin position="26"/>
        <end position="76"/>
    </location>
</feature>
<sequence length="870" mass="92011">MNTQGVSPLRVRVGQGAQQTIRDSPASLGRTPDNDVVVDHPLVSRRHLSIEWSAGDGWQVIDAGSTNGMFVGGVRQTVVTVAGGARINLGDGQTGPVLELTPLAPSPPTIVPPGESGRGHQPTQRPAPPSQPVRAQAQRPISHPTPAQRVPVQQQRRPPTPPAYPSPIHPDPIRPGTTRAVSSATAPRFGELPDAPHLAALHQNASAIFEVPDSLRGREAIAVAGTQSIGRTPDNDIIVSDVLASRHHAKLTSTPQGLLLEDLGSVNGTFVNGQRVMAHRLTDNDVVTIGNSDFVMSGGSLVRGRPQTDVAGGVQVDGVSLTIDGKTLLNDISFDAGPGSLTAIIGPSGAGKSTISKIVAGLGDPTVGVVRFEGRGVHSEYEALRTRIGMVPQDDVLHRKLTLRQALRYAAELRLPSDLSTADRDRVIDGVLSELQLTEHVDTRVDKLSGGQRKRASVAMELLTGPSLLILDEPTSGLDPALDRQVMQTLRRLADAGRVVLVVTHSLTYLNLCDQVLLLAPGGKTAFSGSPQDVGSELGTTDWAEIFAFTADQPDLAWHNYRQRHPRTSSPARAPAVGPPVKAHQASVGRQTSTVARRQLRLILADRGYLIFLLLLPIVLGLLTLVIPGSTGFGISSSDPGAMIATDPVEAVQLLVVLVIGAAFMGAALTVRDLVGERPIFERERAVGLRPGAYLAAKVVVFFLVTAVQSAIMLGITYGLRDIPEYGGVVLPPAAALFVAVAALACVSTLVGLAISSLVRSNEQTMPPLVIVVMVQLVFCGGLFPISAAGAVQLGWVFPAYWGYTAAAQAVDIPQINPEASQVKATPGESVEYPWWTPTAGHTALAYGVLALMAVLLIALVYSRLRLRRR</sequence>
<reference evidence="13 14" key="1">
    <citation type="submission" date="2022-01" db="EMBL/GenBank/DDBJ databases">
        <authorList>
            <person name="Huang Y."/>
        </authorList>
    </citation>
    <scope>NUCLEOTIDE SEQUENCE [LARGE SCALE GENOMIC DNA]</scope>
    <source>
        <strain evidence="13 14">HY366</strain>
    </source>
</reference>
<keyword evidence="7 10" id="KW-1133">Transmembrane helix</keyword>
<dbReference type="InterPro" id="IPR003593">
    <property type="entry name" value="AAA+_ATPase"/>
</dbReference>
<feature type="transmembrane region" description="Helical" evidence="10">
    <location>
        <begin position="736"/>
        <end position="759"/>
    </location>
</feature>
<dbReference type="Gene3D" id="3.40.50.300">
    <property type="entry name" value="P-loop containing nucleotide triphosphate hydrolases"/>
    <property type="match status" value="1"/>
</dbReference>
<feature type="transmembrane region" description="Helical" evidence="10">
    <location>
        <begin position="692"/>
        <end position="716"/>
    </location>
</feature>
<evidence type="ECO:0000259" key="12">
    <source>
        <dbReference type="PROSITE" id="PS50893"/>
    </source>
</evidence>
<feature type="compositionally biased region" description="Low complexity" evidence="9">
    <location>
        <begin position="144"/>
        <end position="157"/>
    </location>
</feature>
<evidence type="ECO:0000256" key="4">
    <source>
        <dbReference type="ARBA" id="ARBA00022692"/>
    </source>
</evidence>
<dbReference type="Gene3D" id="2.60.200.20">
    <property type="match status" value="2"/>
</dbReference>
<name>A0ABS9IQS3_9ACTN</name>
<keyword evidence="3" id="KW-0597">Phosphoprotein</keyword>
<dbReference type="RefSeq" id="WP_236997127.1">
    <property type="nucleotide sequence ID" value="NZ_JAKKOR010000003.1"/>
</dbReference>
<dbReference type="InterPro" id="IPR050352">
    <property type="entry name" value="ABCG_transporters"/>
</dbReference>
<dbReference type="PROSITE" id="PS00211">
    <property type="entry name" value="ABC_TRANSPORTER_1"/>
    <property type="match status" value="1"/>
</dbReference>
<dbReference type="InterPro" id="IPR027417">
    <property type="entry name" value="P-loop_NTPase"/>
</dbReference>
<dbReference type="PANTHER" id="PTHR48041:SF139">
    <property type="entry name" value="PROTEIN SCARLET"/>
    <property type="match status" value="1"/>
</dbReference>
<evidence type="ECO:0000256" key="8">
    <source>
        <dbReference type="ARBA" id="ARBA00023136"/>
    </source>
</evidence>
<feature type="compositionally biased region" description="Pro residues" evidence="9">
    <location>
        <begin position="158"/>
        <end position="170"/>
    </location>
</feature>
<comment type="subcellular location">
    <subcellularLocation>
        <location evidence="1">Membrane</location>
        <topology evidence="1">Multi-pass membrane protein</topology>
    </subcellularLocation>
</comment>
<dbReference type="Pfam" id="PF00498">
    <property type="entry name" value="FHA"/>
    <property type="match status" value="2"/>
</dbReference>
<dbReference type="Proteomes" id="UP001200110">
    <property type="component" value="Unassembled WGS sequence"/>
</dbReference>
<proteinExistence type="predicted"/>
<evidence type="ECO:0000256" key="2">
    <source>
        <dbReference type="ARBA" id="ARBA00022448"/>
    </source>
</evidence>
<feature type="transmembrane region" description="Helical" evidence="10">
    <location>
        <begin position="771"/>
        <end position="796"/>
    </location>
</feature>
<evidence type="ECO:0000259" key="11">
    <source>
        <dbReference type="PROSITE" id="PS50006"/>
    </source>
</evidence>
<evidence type="ECO:0000256" key="10">
    <source>
        <dbReference type="SAM" id="Phobius"/>
    </source>
</evidence>